<evidence type="ECO:0000259" key="6">
    <source>
        <dbReference type="SMART" id="SM00824"/>
    </source>
</evidence>
<name>A0ABT3CL33_9MYCO</name>
<gene>
    <name evidence="7" type="ORF">H7J73_29360</name>
</gene>
<evidence type="ECO:0000313" key="7">
    <source>
        <dbReference type="EMBL" id="MCV7230122.1"/>
    </source>
</evidence>
<evidence type="ECO:0000256" key="4">
    <source>
        <dbReference type="ARBA" id="ARBA00023026"/>
    </source>
</evidence>
<dbReference type="InterPro" id="IPR020802">
    <property type="entry name" value="TesA-like"/>
</dbReference>
<dbReference type="PANTHER" id="PTHR11487:SF0">
    <property type="entry name" value="S-ACYL FATTY ACID SYNTHASE THIOESTERASE, MEDIUM CHAIN"/>
    <property type="match status" value="1"/>
</dbReference>
<proteinExistence type="inferred from homology"/>
<keyword evidence="3" id="KW-0378">Hydrolase</keyword>
<dbReference type="Gene3D" id="3.40.50.1820">
    <property type="entry name" value="alpha/beta hydrolase"/>
    <property type="match status" value="1"/>
</dbReference>
<reference evidence="7 8" key="1">
    <citation type="journal article" date="2022" name="BMC Genomics">
        <title>Comparative genome analysis of mycobacteria focusing on tRNA and non-coding RNA.</title>
        <authorList>
            <person name="Behra P.R.K."/>
            <person name="Pettersson B.M.F."/>
            <person name="Ramesh M."/>
            <person name="Das S."/>
            <person name="Dasgupta S."/>
            <person name="Kirsebom L.A."/>
        </authorList>
    </citation>
    <scope>NUCLEOTIDE SEQUENCE [LARGE SCALE GENOMIC DNA]</scope>
    <source>
        <strain evidence="7 8">DSM 44078</strain>
    </source>
</reference>
<accession>A0ABT3CL33</accession>
<dbReference type="Proteomes" id="UP001526201">
    <property type="component" value="Unassembled WGS sequence"/>
</dbReference>
<comment type="similarity">
    <text evidence="1">Belongs to the thioesterase family.</text>
</comment>
<dbReference type="RefSeq" id="WP_264071396.1">
    <property type="nucleotide sequence ID" value="NZ_JACKTY010000049.1"/>
</dbReference>
<evidence type="ECO:0000256" key="5">
    <source>
        <dbReference type="ARBA" id="ARBA00024293"/>
    </source>
</evidence>
<dbReference type="InterPro" id="IPR012223">
    <property type="entry name" value="TEII"/>
</dbReference>
<dbReference type="SMART" id="SM00824">
    <property type="entry name" value="PKS_TE"/>
    <property type="match status" value="1"/>
</dbReference>
<dbReference type="PANTHER" id="PTHR11487">
    <property type="entry name" value="THIOESTERASE"/>
    <property type="match status" value="1"/>
</dbReference>
<evidence type="ECO:0000313" key="8">
    <source>
        <dbReference type="Proteomes" id="UP001526201"/>
    </source>
</evidence>
<comment type="caution">
    <text evidence="7">The sequence shown here is derived from an EMBL/GenBank/DDBJ whole genome shotgun (WGS) entry which is preliminary data.</text>
</comment>
<keyword evidence="4" id="KW-0843">Virulence</keyword>
<comment type="catalytic activity">
    <reaction evidence="5">
        <text>a fatty acyl-CoA + H2O = a fatty acid + CoA + H(+)</text>
        <dbReference type="Rhea" id="RHEA:16781"/>
        <dbReference type="ChEBI" id="CHEBI:15377"/>
        <dbReference type="ChEBI" id="CHEBI:15378"/>
        <dbReference type="ChEBI" id="CHEBI:28868"/>
        <dbReference type="ChEBI" id="CHEBI:57287"/>
        <dbReference type="ChEBI" id="CHEBI:77636"/>
    </reaction>
</comment>
<dbReference type="SUPFAM" id="SSF53474">
    <property type="entry name" value="alpha/beta-Hydrolases"/>
    <property type="match status" value="1"/>
</dbReference>
<evidence type="ECO:0000256" key="2">
    <source>
        <dbReference type="ARBA" id="ARBA00015007"/>
    </source>
</evidence>
<protein>
    <recommendedName>
        <fullName evidence="2">Thioesterase TesA</fullName>
    </recommendedName>
</protein>
<organism evidence="7 8">
    <name type="scientific">Mycolicibacterium komossense</name>
    <dbReference type="NCBI Taxonomy" id="1779"/>
    <lineage>
        <taxon>Bacteria</taxon>
        <taxon>Bacillati</taxon>
        <taxon>Actinomycetota</taxon>
        <taxon>Actinomycetes</taxon>
        <taxon>Mycobacteriales</taxon>
        <taxon>Mycobacteriaceae</taxon>
        <taxon>Mycolicibacterium</taxon>
    </lineage>
</organism>
<sequence>MTSGTPNGANAGGPPRLYIFPHAGGSADFYVPMARAFGAGVKCVAVQYPGKKAGKDLSQYVGITELADKLARMLKPEETPGGEIAFFGHSMGSLLAFELALRFEQAGNPISALFVSASPAPGLLRRVANVQGTDHQLLALVSQVTGVNPEFLNDEQFAATILPTLRGLKAVAAYESPAEAKVSCPIHALMADDDELATTELMSPWAQRTTSEFDLTEFVGDHFYINSNLPHLAQWIEERALAATQAGGVSPVGTSREA</sequence>
<evidence type="ECO:0000256" key="3">
    <source>
        <dbReference type="ARBA" id="ARBA00022801"/>
    </source>
</evidence>
<feature type="domain" description="Thioesterase TesA-like" evidence="6">
    <location>
        <begin position="21"/>
        <end position="236"/>
    </location>
</feature>
<evidence type="ECO:0000256" key="1">
    <source>
        <dbReference type="ARBA" id="ARBA00007169"/>
    </source>
</evidence>
<dbReference type="InterPro" id="IPR029058">
    <property type="entry name" value="AB_hydrolase_fold"/>
</dbReference>
<dbReference type="EMBL" id="JACKTY010000049">
    <property type="protein sequence ID" value="MCV7230122.1"/>
    <property type="molecule type" value="Genomic_DNA"/>
</dbReference>
<dbReference type="Pfam" id="PF00975">
    <property type="entry name" value="Thioesterase"/>
    <property type="match status" value="1"/>
</dbReference>
<dbReference type="InterPro" id="IPR001031">
    <property type="entry name" value="Thioesterase"/>
</dbReference>
<keyword evidence="8" id="KW-1185">Reference proteome</keyword>